<dbReference type="KEGG" id="mcou:NCTC10179_00626"/>
<evidence type="ECO:0000259" key="1">
    <source>
        <dbReference type="PROSITE" id="PS51352"/>
    </source>
</evidence>
<accession>A0A449B773</accession>
<name>A0A449B773_9BACT</name>
<dbReference type="PANTHER" id="PTHR10438:SF463">
    <property type="entry name" value="THIOREDOXIN"/>
    <property type="match status" value="1"/>
</dbReference>
<protein>
    <submittedName>
        <fullName evidence="2">Thioredoxin</fullName>
    </submittedName>
</protein>
<keyword evidence="3" id="KW-1185">Reference proteome</keyword>
<dbReference type="EMBL" id="LR215039">
    <property type="protein sequence ID" value="VEU76440.1"/>
    <property type="molecule type" value="Genomic_DNA"/>
</dbReference>
<sequence length="115" mass="13529">MKKMLWKDAEELIYQNSKNNLIFLAFTVNWCGDCKMMAPLINRLAAKYEDNKKITFIEVDAEEANLLRDPDTKWKVLKVPTFILLQGTTITEKGYEYIPEEILVEWIEKRLSVVQ</sequence>
<dbReference type="AlphaFoldDB" id="A0A449B773"/>
<gene>
    <name evidence="2" type="primary">trxA</name>
    <name evidence="2" type="ORF">NCTC10179_00626</name>
</gene>
<feature type="domain" description="Thioredoxin" evidence="1">
    <location>
        <begin position="1"/>
        <end position="112"/>
    </location>
</feature>
<reference evidence="2 3" key="1">
    <citation type="submission" date="2019-01" db="EMBL/GenBank/DDBJ databases">
        <authorList>
            <consortium name="Pathogen Informatics"/>
        </authorList>
    </citation>
    <scope>NUCLEOTIDE SEQUENCE [LARGE SCALE GENOMIC DNA]</scope>
    <source>
        <strain evidence="2 3">NCTC10179</strain>
    </source>
</reference>
<dbReference type="PANTHER" id="PTHR10438">
    <property type="entry name" value="THIOREDOXIN"/>
    <property type="match status" value="1"/>
</dbReference>
<dbReference type="CDD" id="cd02947">
    <property type="entry name" value="TRX_family"/>
    <property type="match status" value="1"/>
</dbReference>
<dbReference type="InterPro" id="IPR013766">
    <property type="entry name" value="Thioredoxin_domain"/>
</dbReference>
<dbReference type="Pfam" id="PF00085">
    <property type="entry name" value="Thioredoxin"/>
    <property type="match status" value="1"/>
</dbReference>
<dbReference type="InterPro" id="IPR036249">
    <property type="entry name" value="Thioredoxin-like_sf"/>
</dbReference>
<dbReference type="InterPro" id="IPR050620">
    <property type="entry name" value="Thioredoxin_H-type-like"/>
</dbReference>
<dbReference type="SUPFAM" id="SSF52833">
    <property type="entry name" value="Thioredoxin-like"/>
    <property type="match status" value="1"/>
</dbReference>
<evidence type="ECO:0000313" key="2">
    <source>
        <dbReference type="EMBL" id="VEU76440.1"/>
    </source>
</evidence>
<dbReference type="Proteomes" id="UP000289497">
    <property type="component" value="Chromosome"/>
</dbReference>
<dbReference type="RefSeq" id="WP_318024081.1">
    <property type="nucleotide sequence ID" value="NZ_LR215039.1"/>
</dbReference>
<proteinExistence type="predicted"/>
<organism evidence="2 3">
    <name type="scientific">Mycoplasmopsis columboralis</name>
    <dbReference type="NCBI Taxonomy" id="171282"/>
    <lineage>
        <taxon>Bacteria</taxon>
        <taxon>Bacillati</taxon>
        <taxon>Mycoplasmatota</taxon>
        <taxon>Mycoplasmoidales</taxon>
        <taxon>Metamycoplasmataceae</taxon>
        <taxon>Mycoplasmopsis</taxon>
    </lineage>
</organism>
<dbReference type="Gene3D" id="3.40.30.10">
    <property type="entry name" value="Glutaredoxin"/>
    <property type="match status" value="1"/>
</dbReference>
<evidence type="ECO:0000313" key="3">
    <source>
        <dbReference type="Proteomes" id="UP000289497"/>
    </source>
</evidence>
<dbReference type="PROSITE" id="PS51352">
    <property type="entry name" value="THIOREDOXIN_2"/>
    <property type="match status" value="1"/>
</dbReference>